<sequence length="156" mass="17660">MSLKISTALLDLKQTLPQHSTGREDLESIAHIKHLAAFLYLNERLEAEPDIDDKKRLGVSEGCKSRLILSMIKLISTLPDMATLLWPLFVLGNTGLENEEQRRFVLDRLANIQKTRNLGSVRRTIDAVKHAFVTKSLFSSGNKAWGHETYRYISLA</sequence>
<evidence type="ECO:0000313" key="2">
    <source>
        <dbReference type="Proteomes" id="UP001219568"/>
    </source>
</evidence>
<protein>
    <submittedName>
        <fullName evidence="1">Uncharacterized protein</fullName>
    </submittedName>
</protein>
<comment type="caution">
    <text evidence="1">The sequence shown here is derived from an EMBL/GenBank/DDBJ whole genome shotgun (WGS) entry which is preliminary data.</text>
</comment>
<dbReference type="Proteomes" id="UP001219568">
    <property type="component" value="Unassembled WGS sequence"/>
</dbReference>
<keyword evidence="2" id="KW-1185">Reference proteome</keyword>
<reference evidence="1" key="1">
    <citation type="journal article" date="2023" name="IMA Fungus">
        <title>Comparative genomic study of the Penicillium genus elucidates a diverse pangenome and 15 lateral gene transfer events.</title>
        <authorList>
            <person name="Petersen C."/>
            <person name="Sorensen T."/>
            <person name="Nielsen M.R."/>
            <person name="Sondergaard T.E."/>
            <person name="Sorensen J.L."/>
            <person name="Fitzpatrick D.A."/>
            <person name="Frisvad J.C."/>
            <person name="Nielsen K.L."/>
        </authorList>
    </citation>
    <scope>NUCLEOTIDE SEQUENCE</scope>
    <source>
        <strain evidence="1">IBT 15450</strain>
    </source>
</reference>
<name>A0AAD6IEJ2_PENCN</name>
<evidence type="ECO:0000313" key="1">
    <source>
        <dbReference type="EMBL" id="KAJ6044475.1"/>
    </source>
</evidence>
<organism evidence="1 2">
    <name type="scientific">Penicillium canescens</name>
    <dbReference type="NCBI Taxonomy" id="5083"/>
    <lineage>
        <taxon>Eukaryota</taxon>
        <taxon>Fungi</taxon>
        <taxon>Dikarya</taxon>
        <taxon>Ascomycota</taxon>
        <taxon>Pezizomycotina</taxon>
        <taxon>Eurotiomycetes</taxon>
        <taxon>Eurotiomycetidae</taxon>
        <taxon>Eurotiales</taxon>
        <taxon>Aspergillaceae</taxon>
        <taxon>Penicillium</taxon>
    </lineage>
</organism>
<dbReference type="Pfam" id="PF11951">
    <property type="entry name" value="Fungal_trans_2"/>
    <property type="match status" value="1"/>
</dbReference>
<dbReference type="EMBL" id="JAQJZL010000004">
    <property type="protein sequence ID" value="KAJ6044475.1"/>
    <property type="molecule type" value="Genomic_DNA"/>
</dbReference>
<reference evidence="1" key="2">
    <citation type="submission" date="2023-01" db="EMBL/GenBank/DDBJ databases">
        <authorList>
            <person name="Petersen C."/>
        </authorList>
    </citation>
    <scope>NUCLEOTIDE SEQUENCE</scope>
    <source>
        <strain evidence="1">IBT 15450</strain>
    </source>
</reference>
<proteinExistence type="predicted"/>
<accession>A0AAD6IEJ2</accession>
<dbReference type="AlphaFoldDB" id="A0AAD6IEJ2"/>
<dbReference type="InterPro" id="IPR021858">
    <property type="entry name" value="Fun_TF"/>
</dbReference>
<gene>
    <name evidence="1" type="ORF">N7460_005830</name>
</gene>